<proteinExistence type="inferred from homology"/>
<dbReference type="GO" id="GO:0007020">
    <property type="term" value="P:microtubule nucleation"/>
    <property type="evidence" value="ECO:0007669"/>
    <property type="project" value="InterPro"/>
</dbReference>
<dbReference type="Pfam" id="PF04130">
    <property type="entry name" value="GCP_C_terminal"/>
    <property type="match status" value="1"/>
</dbReference>
<gene>
    <name evidence="10" type="ORF">AYI70_g330</name>
    <name evidence="9" type="ORF">AYI70_g4894</name>
</gene>
<protein>
    <submittedName>
        <fullName evidence="10">Gamma-tubulin complex component 3-like protein</fullName>
    </submittedName>
</protein>
<dbReference type="STRING" id="133412.A0A1R1YH41"/>
<keyword evidence="5" id="KW-0206">Cytoskeleton</keyword>
<dbReference type="GO" id="GO:0000930">
    <property type="term" value="C:gamma-tubulin complex"/>
    <property type="evidence" value="ECO:0007669"/>
    <property type="project" value="TreeGrafter"/>
</dbReference>
<dbReference type="AlphaFoldDB" id="A0A1R1YH41"/>
<dbReference type="GO" id="GO:0000922">
    <property type="term" value="C:spindle pole"/>
    <property type="evidence" value="ECO:0007669"/>
    <property type="project" value="InterPro"/>
</dbReference>
<dbReference type="GO" id="GO:0005874">
    <property type="term" value="C:microtubule"/>
    <property type="evidence" value="ECO:0007669"/>
    <property type="project" value="UniProtKB-KW"/>
</dbReference>
<dbReference type="Proteomes" id="UP000187283">
    <property type="component" value="Unassembled WGS sequence"/>
</dbReference>
<comment type="subcellular location">
    <subcellularLocation>
        <location evidence="1">Cytoplasm</location>
        <location evidence="1">Cytoskeleton</location>
    </subcellularLocation>
</comment>
<dbReference type="GO" id="GO:0000278">
    <property type="term" value="P:mitotic cell cycle"/>
    <property type="evidence" value="ECO:0007669"/>
    <property type="project" value="TreeGrafter"/>
</dbReference>
<dbReference type="EMBL" id="LSSN01001562">
    <property type="protein sequence ID" value="OMJ19170.1"/>
    <property type="molecule type" value="Genomic_DNA"/>
</dbReference>
<evidence type="ECO:0000256" key="1">
    <source>
        <dbReference type="ARBA" id="ARBA00004245"/>
    </source>
</evidence>
<organism evidence="10 11">
    <name type="scientific">Smittium culicis</name>
    <dbReference type="NCBI Taxonomy" id="133412"/>
    <lineage>
        <taxon>Eukaryota</taxon>
        <taxon>Fungi</taxon>
        <taxon>Fungi incertae sedis</taxon>
        <taxon>Zoopagomycota</taxon>
        <taxon>Kickxellomycotina</taxon>
        <taxon>Harpellomycetes</taxon>
        <taxon>Harpellales</taxon>
        <taxon>Legeriomycetaceae</taxon>
        <taxon>Smittium</taxon>
    </lineage>
</organism>
<feature type="domain" description="Gamma tubulin complex component protein N-terminal" evidence="8">
    <location>
        <begin position="195"/>
        <end position="517"/>
    </location>
</feature>
<evidence type="ECO:0000256" key="4">
    <source>
        <dbReference type="ARBA" id="ARBA00022701"/>
    </source>
</evidence>
<evidence type="ECO:0000313" key="10">
    <source>
        <dbReference type="EMBL" id="OMJ26220.1"/>
    </source>
</evidence>
<keyword evidence="4" id="KW-0493">Microtubule</keyword>
<evidence type="ECO:0000256" key="5">
    <source>
        <dbReference type="ARBA" id="ARBA00023212"/>
    </source>
</evidence>
<name>A0A1R1YH41_9FUNG</name>
<dbReference type="GO" id="GO:0005816">
    <property type="term" value="C:spindle pole body"/>
    <property type="evidence" value="ECO:0007669"/>
    <property type="project" value="UniProtKB-ARBA"/>
</dbReference>
<feature type="compositionally biased region" description="Polar residues" evidence="6">
    <location>
        <begin position="953"/>
        <end position="965"/>
    </location>
</feature>
<dbReference type="GO" id="GO:0031122">
    <property type="term" value="P:cytoplasmic microtubule organization"/>
    <property type="evidence" value="ECO:0007669"/>
    <property type="project" value="TreeGrafter"/>
</dbReference>
<dbReference type="InterPro" id="IPR007259">
    <property type="entry name" value="GCP"/>
</dbReference>
<evidence type="ECO:0000256" key="2">
    <source>
        <dbReference type="ARBA" id="ARBA00010337"/>
    </source>
</evidence>
<comment type="caution">
    <text evidence="10">The sequence shown here is derived from an EMBL/GenBank/DDBJ whole genome shotgun (WGS) entry which is preliminary data.</text>
</comment>
<dbReference type="GO" id="GO:0043015">
    <property type="term" value="F:gamma-tubulin binding"/>
    <property type="evidence" value="ECO:0007669"/>
    <property type="project" value="InterPro"/>
</dbReference>
<reference evidence="10 11" key="1">
    <citation type="submission" date="2017-01" db="EMBL/GenBank/DDBJ databases">
        <authorList>
            <person name="Mah S.A."/>
            <person name="Swanson W.J."/>
            <person name="Moy G.W."/>
            <person name="Vacquier V.D."/>
        </authorList>
    </citation>
    <scope>NUCLEOTIDE SEQUENCE [LARGE SCALE GENOMIC DNA]</scope>
    <source>
        <strain evidence="10 11">GSMNP</strain>
    </source>
</reference>
<dbReference type="InterPro" id="IPR040457">
    <property type="entry name" value="GCP_C"/>
</dbReference>
<evidence type="ECO:0000256" key="3">
    <source>
        <dbReference type="ARBA" id="ARBA00022490"/>
    </source>
</evidence>
<evidence type="ECO:0000256" key="6">
    <source>
        <dbReference type="SAM" id="MobiDB-lite"/>
    </source>
</evidence>
<dbReference type="OrthoDB" id="5860513at2759"/>
<evidence type="ECO:0000313" key="11">
    <source>
        <dbReference type="Proteomes" id="UP000187283"/>
    </source>
</evidence>
<dbReference type="InterPro" id="IPR042241">
    <property type="entry name" value="GCP_C_sf"/>
</dbReference>
<dbReference type="GO" id="GO:0051011">
    <property type="term" value="F:microtubule minus-end binding"/>
    <property type="evidence" value="ECO:0007669"/>
    <property type="project" value="TreeGrafter"/>
</dbReference>
<dbReference type="PANTHER" id="PTHR19302">
    <property type="entry name" value="GAMMA TUBULIN COMPLEX PROTEIN"/>
    <property type="match status" value="1"/>
</dbReference>
<dbReference type="GO" id="GO:0051321">
    <property type="term" value="P:meiotic cell cycle"/>
    <property type="evidence" value="ECO:0007669"/>
    <property type="project" value="TreeGrafter"/>
</dbReference>
<keyword evidence="3" id="KW-0963">Cytoplasm</keyword>
<evidence type="ECO:0000259" key="8">
    <source>
        <dbReference type="Pfam" id="PF17681"/>
    </source>
</evidence>
<comment type="similarity">
    <text evidence="2">Belongs to the TUBGCP family.</text>
</comment>
<evidence type="ECO:0000313" key="9">
    <source>
        <dbReference type="EMBL" id="OMJ19170.1"/>
    </source>
</evidence>
<dbReference type="GO" id="GO:0051225">
    <property type="term" value="P:spindle assembly"/>
    <property type="evidence" value="ECO:0007669"/>
    <property type="project" value="TreeGrafter"/>
</dbReference>
<dbReference type="Gene3D" id="1.20.120.1900">
    <property type="entry name" value="Gamma-tubulin complex, C-terminal domain"/>
    <property type="match status" value="1"/>
</dbReference>
<dbReference type="PANTHER" id="PTHR19302:SF14">
    <property type="entry name" value="GAMMA-TUBULIN COMPLEX COMPONENT 3"/>
    <property type="match status" value="1"/>
</dbReference>
<evidence type="ECO:0000259" key="7">
    <source>
        <dbReference type="Pfam" id="PF04130"/>
    </source>
</evidence>
<dbReference type="Pfam" id="PF17681">
    <property type="entry name" value="GCP_N_terminal"/>
    <property type="match status" value="1"/>
</dbReference>
<accession>A0A1R1YH41</accession>
<feature type="compositionally biased region" description="Polar residues" evidence="6">
    <location>
        <begin position="932"/>
        <end position="943"/>
    </location>
</feature>
<keyword evidence="11" id="KW-1185">Reference proteome</keyword>
<feature type="region of interest" description="Disordered" evidence="6">
    <location>
        <begin position="932"/>
        <end position="967"/>
    </location>
</feature>
<dbReference type="InterPro" id="IPR041470">
    <property type="entry name" value="GCP_N"/>
</dbReference>
<dbReference type="EMBL" id="LSSN01000051">
    <property type="protein sequence ID" value="OMJ26220.1"/>
    <property type="molecule type" value="Genomic_DNA"/>
</dbReference>
<sequence length="1020" mass="116269">MSSPLDAELNFLVSSFLGPQNPNFPIQEEYKRESLVSLCKNILSSNYGNNAKPESHLIELIQKKYRTARKSLEFKSIIEKIKTCNKNYDFSGILQIFSDLSQDRANVNKTKNFGNSIFQKSFFEEPSRNPQNFHKNFIPGSQERINNDSLMSQNIDNLQYLNPENHDNSSINKESSVLLSQLAPKIDEISEDSLIRDILFVTRGVDGRYIFWDNNNQSYSIDPSITLSSPTMFLLDRLLELGELNHRVSNYIDSPQSSQSLVRQGFRLALSYELEDLFSFISELEHKHAEALASSETARIKNKLFLRKLYYEFQPQIQKLRVLASIIDSLYINTNEQEITTSSGGEMLSKIHSFTCDGAPIVKKIANKMLKASASSFNNILLRWITEGELEDPYKEFFVEFDEDSSSENSLWVGRYSIDVSKIPVYISSDLTRKIFLIGKSLSFLRTACGDEEWISIQKTQQFQNQSYNLGSNNISKNSYTSVTSLFDISDPNSLKTHIDSIYQQVNARLMKVMIGKYDLMNHVAAMKKYLLLEQGDFVQFLVESLGNQLDKPSNRLLHHNIMTAVESAVRNSNAQYDSAEYTERISVRLNAIPQGENSGWSAFPITYHIESPITYVISESTMLKYNELTTFLLRLKRIEIHLHQLWQKQLVLKINKLSRKKKSSTKKNRDSFNSTFNELKLTLDDYGLDETGLHHLLQKMRICCGEMMHFIHQLERYIYLNAIEGAYSKFLKSIYGNDMHFADNTSLLVSSCGAGFDRESYNDENDGVNSSNQSKSDAIQNNIFSDQNEGNSIAGDISKHNEININELKDPKQNNRNPESKDFLAKSKFNNLKSELDLDQWIVAHDNYISEVRRLVMGKKRNYINIVEHILNTINLFCISSDYLFNDLTGVGNSNILFKKRNKDRNSANTEKSKVKESLGNFLEKLDSKSNYTESHGSTQAESEGIKGLNSGAANNEAADNSDVSPVIEQVETTMKTFKHDIRNMLKLFAEGSDSTFLKGLAVSFDLNQYYTVGLGKSG</sequence>
<feature type="domain" description="Gamma tubulin complex component C-terminal" evidence="7">
    <location>
        <begin position="520"/>
        <end position="1012"/>
    </location>
</feature>